<dbReference type="EMBL" id="LUGH01001288">
    <property type="protein sequence ID" value="OBZ81307.1"/>
    <property type="molecule type" value="Genomic_DNA"/>
</dbReference>
<reference evidence="1 2" key="1">
    <citation type="submission" date="2016-03" db="EMBL/GenBank/DDBJ databases">
        <title>Choanephora cucurbitarum.</title>
        <authorList>
            <person name="Min B."/>
            <person name="Park H."/>
            <person name="Park J.-H."/>
            <person name="Shin H.-D."/>
            <person name="Choi I.-G."/>
        </authorList>
    </citation>
    <scope>NUCLEOTIDE SEQUENCE [LARGE SCALE GENOMIC DNA]</scope>
    <source>
        <strain evidence="1 2">KUS-F28377</strain>
    </source>
</reference>
<gene>
    <name evidence="1" type="ORF">A0J61_10645</name>
</gene>
<keyword evidence="2" id="KW-1185">Reference proteome</keyword>
<dbReference type="OrthoDB" id="2289047at2759"/>
<evidence type="ECO:0000313" key="2">
    <source>
        <dbReference type="Proteomes" id="UP000093000"/>
    </source>
</evidence>
<organism evidence="1 2">
    <name type="scientific">Choanephora cucurbitarum</name>
    <dbReference type="NCBI Taxonomy" id="101091"/>
    <lineage>
        <taxon>Eukaryota</taxon>
        <taxon>Fungi</taxon>
        <taxon>Fungi incertae sedis</taxon>
        <taxon>Mucoromycota</taxon>
        <taxon>Mucoromycotina</taxon>
        <taxon>Mucoromycetes</taxon>
        <taxon>Mucorales</taxon>
        <taxon>Mucorineae</taxon>
        <taxon>Choanephoraceae</taxon>
        <taxon>Choanephoroideae</taxon>
        <taxon>Choanephora</taxon>
    </lineage>
</organism>
<accession>A0A1C7MWV0</accession>
<proteinExistence type="predicted"/>
<dbReference type="AlphaFoldDB" id="A0A1C7MWV0"/>
<dbReference type="InParanoid" id="A0A1C7MWV0"/>
<dbReference type="Proteomes" id="UP000093000">
    <property type="component" value="Unassembled WGS sequence"/>
</dbReference>
<name>A0A1C7MWV0_9FUNG</name>
<comment type="caution">
    <text evidence="1">The sequence shown here is derived from an EMBL/GenBank/DDBJ whole genome shotgun (WGS) entry which is preliminary data.</text>
</comment>
<protein>
    <submittedName>
        <fullName evidence="1">Uncharacterized protein</fullName>
    </submittedName>
</protein>
<evidence type="ECO:0000313" key="1">
    <source>
        <dbReference type="EMBL" id="OBZ81307.1"/>
    </source>
</evidence>
<sequence length="207" mass="23783">MSQNFNRIQNSIINIHNCHRERSPTPDSSRSTVSEPKIKRRKKLTYLVGQGSKEWEPSCPLVIKDVDVTKVLKRFRDQNVKSADDGHLLGDVRVLSLSHVFPLADYADDKCVLNYLKDDEKEALKQCRSSLFYQKMNEVSDEAVLFCHKASKSKESVLQPKNNYDEVIADICRQMIKGRAAFINLHLMEFVNKILIDNESKTTSHVM</sequence>